<comment type="caution">
    <text evidence="6">The sequence shown here is derived from an EMBL/GenBank/DDBJ whole genome shotgun (WGS) entry which is preliminary data.</text>
</comment>
<protein>
    <recommendedName>
        <fullName evidence="5">DNA mismatch repair proteins mutS family domain-containing protein</fullName>
    </recommendedName>
</protein>
<dbReference type="InterPro" id="IPR045076">
    <property type="entry name" value="MutS"/>
</dbReference>
<feature type="transmembrane region" description="Helical" evidence="4">
    <location>
        <begin position="164"/>
        <end position="192"/>
    </location>
</feature>
<feature type="transmembrane region" description="Helical" evidence="4">
    <location>
        <begin position="6"/>
        <end position="26"/>
    </location>
</feature>
<dbReference type="SMART" id="SM00534">
    <property type="entry name" value="MUTSac"/>
    <property type="match status" value="1"/>
</dbReference>
<keyword evidence="7" id="KW-1185">Reference proteome</keyword>
<dbReference type="Pfam" id="PF00488">
    <property type="entry name" value="MutS_V"/>
    <property type="match status" value="1"/>
</dbReference>
<dbReference type="InterPro" id="IPR000432">
    <property type="entry name" value="DNA_mismatch_repair_MutS_C"/>
</dbReference>
<dbReference type="Gene3D" id="1.10.1420.10">
    <property type="match status" value="1"/>
</dbReference>
<keyword evidence="3" id="KW-0238">DNA-binding</keyword>
<dbReference type="InterPro" id="IPR027417">
    <property type="entry name" value="P-loop_NTPase"/>
</dbReference>
<keyword evidence="4" id="KW-0472">Membrane</keyword>
<evidence type="ECO:0000313" key="6">
    <source>
        <dbReference type="EMBL" id="MBH1940860.1"/>
    </source>
</evidence>
<dbReference type="Proteomes" id="UP000623269">
    <property type="component" value="Unassembled WGS sequence"/>
</dbReference>
<evidence type="ECO:0000256" key="2">
    <source>
        <dbReference type="ARBA" id="ARBA00022840"/>
    </source>
</evidence>
<keyword evidence="4" id="KW-0812">Transmembrane</keyword>
<name>A0A8J7H2Q0_9FIRM</name>
<organism evidence="6 7">
    <name type="scientific">Mobilitalea sibirica</name>
    <dbReference type="NCBI Taxonomy" id="1462919"/>
    <lineage>
        <taxon>Bacteria</taxon>
        <taxon>Bacillati</taxon>
        <taxon>Bacillota</taxon>
        <taxon>Clostridia</taxon>
        <taxon>Lachnospirales</taxon>
        <taxon>Lachnospiraceae</taxon>
        <taxon>Mobilitalea</taxon>
    </lineage>
</organism>
<dbReference type="GO" id="GO:0005524">
    <property type="term" value="F:ATP binding"/>
    <property type="evidence" value="ECO:0007669"/>
    <property type="project" value="UniProtKB-KW"/>
</dbReference>
<evidence type="ECO:0000256" key="4">
    <source>
        <dbReference type="SAM" id="Phobius"/>
    </source>
</evidence>
<dbReference type="AlphaFoldDB" id="A0A8J7H2Q0"/>
<proteinExistence type="predicted"/>
<evidence type="ECO:0000259" key="5">
    <source>
        <dbReference type="SMART" id="SM00534"/>
    </source>
</evidence>
<dbReference type="InterPro" id="IPR036187">
    <property type="entry name" value="DNA_mismatch_repair_MutS_sf"/>
</dbReference>
<dbReference type="EMBL" id="JAEAGR010000007">
    <property type="protein sequence ID" value="MBH1940860.1"/>
    <property type="molecule type" value="Genomic_DNA"/>
</dbReference>
<keyword evidence="1" id="KW-0547">Nucleotide-binding</keyword>
<dbReference type="GO" id="GO:0005829">
    <property type="term" value="C:cytosol"/>
    <property type="evidence" value="ECO:0007669"/>
    <property type="project" value="TreeGrafter"/>
</dbReference>
<dbReference type="GO" id="GO:0030983">
    <property type="term" value="F:mismatched DNA binding"/>
    <property type="evidence" value="ECO:0007669"/>
    <property type="project" value="InterPro"/>
</dbReference>
<reference evidence="6" key="1">
    <citation type="submission" date="2020-12" db="EMBL/GenBank/DDBJ databases">
        <title>M. sibirica DSM 26468T genome.</title>
        <authorList>
            <person name="Thieme N."/>
            <person name="Rettenmaier R."/>
            <person name="Zverlov V."/>
            <person name="Liebl W."/>
        </authorList>
    </citation>
    <scope>NUCLEOTIDE SEQUENCE</scope>
    <source>
        <strain evidence="6">DSM 26468</strain>
    </source>
</reference>
<keyword evidence="2" id="KW-0067">ATP-binding</keyword>
<dbReference type="Gene3D" id="3.40.50.300">
    <property type="entry name" value="P-loop containing nucleotide triphosphate hydrolases"/>
    <property type="match status" value="1"/>
</dbReference>
<gene>
    <name evidence="6" type="ORF">I5677_08160</name>
</gene>
<dbReference type="SUPFAM" id="SSF48334">
    <property type="entry name" value="DNA repair protein MutS, domain III"/>
    <property type="match status" value="1"/>
</dbReference>
<dbReference type="GO" id="GO:0006298">
    <property type="term" value="P:mismatch repair"/>
    <property type="evidence" value="ECO:0007669"/>
    <property type="project" value="InterPro"/>
</dbReference>
<evidence type="ECO:0000256" key="3">
    <source>
        <dbReference type="ARBA" id="ARBA00023125"/>
    </source>
</evidence>
<evidence type="ECO:0000313" key="7">
    <source>
        <dbReference type="Proteomes" id="UP000623269"/>
    </source>
</evidence>
<keyword evidence="4" id="KW-1133">Transmembrane helix</keyword>
<accession>A0A8J7H2Q0</accession>
<feature type="domain" description="DNA mismatch repair proteins mutS family" evidence="5">
    <location>
        <begin position="360"/>
        <end position="545"/>
    </location>
</feature>
<dbReference type="GO" id="GO:0140664">
    <property type="term" value="F:ATP-dependent DNA damage sensor activity"/>
    <property type="evidence" value="ECO:0007669"/>
    <property type="project" value="InterPro"/>
</dbReference>
<sequence>MEFLFYILIVVLGLVIWSIFNENTVLKRMKRDLKERWGQVPEEEYTSEKFESLKAFYQSIMDDHLDVDDITWNDLDMDEIYKIMNNTQSSVGEEYLYALLRKPCFSNEELKERNRLMKFFHENEDLRIQLQMKLKQIGKLRQISVYEYMSRLGDQEAKSNFPHYLMAFGLILSVVFIFIIPQLGGVFTFLFVGNNIYRYYKRKAEIEMYFTVFAYLLRFLNHIKGIVKLDIPELRSYLETLKQDSTIFNRFKKGAGIVVSQNNSGNLFDMFLDYFRMLFHLDLIKYNSMLSFFKSNRQILQRIYINIGFLDSMIASASFRAWLVYYSEPILTKDTNPKLRVEQLYHPLLEAPVSNSINENRSVLLTGSNASGKSTFIKTLAINAVLSQTIYTSISKEYKASFFIIFSSMALRDSIFRNESYYIVEIKSLKRILDRINKDIPMLCFIDEVLRGTNTLERIAASSRILASLAKKNTLCFAATHDIELTYILETYYSNYHFQEKIVEHQILFDYILYSGRAVSKNAIKLLGLLGYSQDIISAAEQAAKDFQTNGEWNKL</sequence>
<dbReference type="RefSeq" id="WP_197661086.1">
    <property type="nucleotide sequence ID" value="NZ_JAEAGR010000007.1"/>
</dbReference>
<dbReference type="SUPFAM" id="SSF52540">
    <property type="entry name" value="P-loop containing nucleoside triphosphate hydrolases"/>
    <property type="match status" value="1"/>
</dbReference>
<evidence type="ECO:0000256" key="1">
    <source>
        <dbReference type="ARBA" id="ARBA00022741"/>
    </source>
</evidence>
<dbReference type="PANTHER" id="PTHR11361:SF152">
    <property type="entry name" value="DNA MISMATCH REPAIR PROTEIN"/>
    <property type="match status" value="1"/>
</dbReference>
<dbReference type="PANTHER" id="PTHR11361">
    <property type="entry name" value="DNA MISMATCH REPAIR PROTEIN MUTS FAMILY MEMBER"/>
    <property type="match status" value="1"/>
</dbReference>